<dbReference type="Proteomes" id="UP001065613">
    <property type="component" value="Chromosome"/>
</dbReference>
<accession>A0A977PWY3</accession>
<proteinExistence type="predicted"/>
<evidence type="ECO:0000313" key="2">
    <source>
        <dbReference type="EMBL" id="UXE61693.1"/>
    </source>
</evidence>
<gene>
    <name evidence="2" type="ORF">KA717_01620</name>
</gene>
<dbReference type="AlphaFoldDB" id="A0A977PWY3"/>
<dbReference type="KEGG" id="wna:KA717_01620"/>
<feature type="transmembrane region" description="Helical" evidence="1">
    <location>
        <begin position="106"/>
        <end position="126"/>
    </location>
</feature>
<keyword evidence="1" id="KW-0472">Membrane</keyword>
<organism evidence="2">
    <name type="scientific">Woronichinia naegeliana WA131</name>
    <dbReference type="NCBI Taxonomy" id="2824559"/>
    <lineage>
        <taxon>Bacteria</taxon>
        <taxon>Bacillati</taxon>
        <taxon>Cyanobacteriota</taxon>
        <taxon>Cyanophyceae</taxon>
        <taxon>Synechococcales</taxon>
        <taxon>Coelosphaeriaceae</taxon>
        <taxon>Woronichinia</taxon>
    </lineage>
</organism>
<keyword evidence="1" id="KW-1133">Transmembrane helix</keyword>
<feature type="transmembrane region" description="Helical" evidence="1">
    <location>
        <begin position="51"/>
        <end position="79"/>
    </location>
</feature>
<evidence type="ECO:0000256" key="1">
    <source>
        <dbReference type="SAM" id="Phobius"/>
    </source>
</evidence>
<reference evidence="2" key="1">
    <citation type="submission" date="2021-04" db="EMBL/GenBank/DDBJ databases">
        <title>Genome sequence of Woronichinia naegeliana from Washington state freshwater lake bloom.</title>
        <authorList>
            <person name="Dreher T.W."/>
        </authorList>
    </citation>
    <scope>NUCLEOTIDE SEQUENCE</scope>
    <source>
        <strain evidence="2">WA131</strain>
    </source>
</reference>
<keyword evidence="1" id="KW-0812">Transmembrane</keyword>
<name>A0A977PWY3_9CYAN</name>
<dbReference type="EMBL" id="CP073041">
    <property type="protein sequence ID" value="UXE61693.1"/>
    <property type="molecule type" value="Genomic_DNA"/>
</dbReference>
<sequence>MYMGETPSKKDPSIAAGTLPQTALIIDASSISTSNSLEQGTRRLEKTREKLATWLIVIFAITISVSFVVLPLLVLSVYFSFKPGNSNQNSTLDKELVIVVNPIKEFMVLVLTIESTLLGAALGFYFGEKSGIKK</sequence>
<protein>
    <submittedName>
        <fullName evidence="2">Uncharacterized protein</fullName>
    </submittedName>
</protein>